<evidence type="ECO:0000259" key="1">
    <source>
        <dbReference type="SMART" id="SM00382"/>
    </source>
</evidence>
<organism evidence="2">
    <name type="scientific">Citrobacter farmeri</name>
    <dbReference type="NCBI Taxonomy" id="67824"/>
    <lineage>
        <taxon>Bacteria</taxon>
        <taxon>Pseudomonadati</taxon>
        <taxon>Pseudomonadota</taxon>
        <taxon>Gammaproteobacteria</taxon>
        <taxon>Enterobacterales</taxon>
        <taxon>Enterobacteriaceae</taxon>
        <taxon>Citrobacter</taxon>
    </lineage>
</organism>
<dbReference type="GO" id="GO:0005524">
    <property type="term" value="F:ATP binding"/>
    <property type="evidence" value="ECO:0007669"/>
    <property type="project" value="InterPro"/>
</dbReference>
<dbReference type="InterPro" id="IPR027417">
    <property type="entry name" value="P-loop_NTPase"/>
</dbReference>
<dbReference type="GO" id="GO:0016887">
    <property type="term" value="F:ATP hydrolysis activity"/>
    <property type="evidence" value="ECO:0007669"/>
    <property type="project" value="InterPro"/>
</dbReference>
<dbReference type="InterPro" id="IPR003959">
    <property type="entry name" value="ATPase_AAA_core"/>
</dbReference>
<dbReference type="AlphaFoldDB" id="A0A8H9NWX5"/>
<name>A0A8H9NWX5_9ENTR</name>
<dbReference type="PANTHER" id="PTHR46411">
    <property type="entry name" value="FAMILY ATPASE, PUTATIVE-RELATED"/>
    <property type="match status" value="1"/>
</dbReference>
<reference evidence="2" key="1">
    <citation type="journal article" date="2018" name="Genome Biol.">
        <title>SKESA: strategic k-mer extension for scrupulous assemblies.</title>
        <authorList>
            <person name="Souvorov A."/>
            <person name="Agarwala R."/>
            <person name="Lipman D.J."/>
        </authorList>
    </citation>
    <scope>NUCLEOTIDE SEQUENCE</scope>
    <source>
        <strain evidence="2">YDC697-2</strain>
    </source>
</reference>
<feature type="domain" description="AAA+ ATPase" evidence="1">
    <location>
        <begin position="357"/>
        <end position="483"/>
    </location>
</feature>
<dbReference type="Proteomes" id="UP000864563">
    <property type="component" value="Unassembled WGS sequence"/>
</dbReference>
<evidence type="ECO:0000313" key="2">
    <source>
        <dbReference type="EMBL" id="HAT1587041.1"/>
    </source>
</evidence>
<dbReference type="SUPFAM" id="SSF52540">
    <property type="entry name" value="P-loop containing nucleoside triphosphate hydrolases"/>
    <property type="match status" value="1"/>
</dbReference>
<proteinExistence type="predicted"/>
<protein>
    <submittedName>
        <fullName evidence="2">AAA family ATPase</fullName>
    </submittedName>
</protein>
<comment type="caution">
    <text evidence="2">The sequence shown here is derived from an EMBL/GenBank/DDBJ whole genome shotgun (WGS) entry which is preliminary data.</text>
</comment>
<dbReference type="Gene3D" id="3.40.50.300">
    <property type="entry name" value="P-loop containing nucleotide triphosphate hydrolases"/>
    <property type="match status" value="1"/>
</dbReference>
<reference evidence="2" key="2">
    <citation type="submission" date="2020-11" db="EMBL/GenBank/DDBJ databases">
        <authorList>
            <consortium name="NCBI Pathogen Detection Project"/>
        </authorList>
    </citation>
    <scope>NUCLEOTIDE SEQUENCE</scope>
    <source>
        <strain evidence="2">YDC697-2</strain>
    </source>
</reference>
<dbReference type="SMART" id="SM00382">
    <property type="entry name" value="AAA"/>
    <property type="match status" value="1"/>
</dbReference>
<gene>
    <name evidence="2" type="ORF">I8Y00_003418</name>
</gene>
<sequence>MRSKLPLPCELKAYQSKLLTRTAMALTIKTETLKATTSPTFEALRNRYSHRSSDDEIAVDPLCLSRDDLNELLQACRGDGESKNRRALESIITALEGDFDKPVSSFPAFGRVLLQYLKSNRIDGWIYRRGHDGNLYPGLVTAIKEVKSEKNSDRPPSLLLQISWYGFGEYSHSKKVYGTQLTALNFEPNEVARRSVAKTLADRDIYHETHELKQEYLEQLTRFKEVVDGQFGNQFKATGRAVRMESYSYSDRNLEIAGHKLIHDLPDSECDAYGAEVESPLFEDDQFGLLPEIPVQRYFDLSLQDFIWIHANNVEPYKYDKELPKKMVLPEDHRDLLDILTTDISAFTSDIVEGKSAGNIIMCVGSPGLGKTLTAEVYAEVIERPLYSIHAGALGTNADDIEKNLRTILTRAKRWNCVLLLDEADVFVMQRGASLTQNAIVAEFLRTLEYFDGLMFMTSNRGSDIDEAIIPRCAAIIHYDVPEKSDAQKIWKIMGENFGVNIPDELVRSLVNTYPELPPRDIKMLLRLTLRMSVKEQGSGSIPTLDIVRKCAMFRGIERKRKEKAL</sequence>
<dbReference type="EMBL" id="DACSDU010000015">
    <property type="protein sequence ID" value="HAT1587041.1"/>
    <property type="molecule type" value="Genomic_DNA"/>
</dbReference>
<dbReference type="Pfam" id="PF00004">
    <property type="entry name" value="AAA"/>
    <property type="match status" value="1"/>
</dbReference>
<dbReference type="InterPro" id="IPR003593">
    <property type="entry name" value="AAA+_ATPase"/>
</dbReference>
<accession>A0A8H9NWX5</accession>
<dbReference type="PANTHER" id="PTHR46411:SF2">
    <property type="entry name" value="AAA+ ATPASE DOMAIN-CONTAINING PROTEIN"/>
    <property type="match status" value="1"/>
</dbReference>